<keyword evidence="4" id="KW-0274">FAD</keyword>
<dbReference type="Proteomes" id="UP000013909">
    <property type="component" value="Unassembled WGS sequence"/>
</dbReference>
<dbReference type="PANTHER" id="PTHR47470:SF1">
    <property type="entry name" value="FAD-DEPENDENT OXIDOREDUCTASE 2 FAD BINDING DOMAIN-CONTAINING PROTEIN"/>
    <property type="match status" value="1"/>
</dbReference>
<sequence>MNNQFETVPFEALDGFSCNLKHYISGNPTPKGPVLLVHGAGVRSNIFNPPADRNIIHMLSDAGYDVWLENWRASIDLEPNEWDLDQVAHYDHPAAVQKVLECTGKSDLKAIVHCQGSTSFMISAALGLLPQVKVIISNAVSLHPVIPRFSVFKLNVLLPIVGTAFDYLDPSWGLGAPDFKSKMIKKVVKATHWEADTTVGKMVSFTYGSGMPALWELENLDRKTMDWIQYEFAHVPLTFFRHIRRCVRKGVLGPSKASGMDYTVTPPKTDARVVLFAGVKNKCFLASSQERTFEYLDKLNPGFHQLYLLDKYSHLDVFFGKDAHEDVFPKMIAELDKG</sequence>
<gene>
    <name evidence="6" type="ORF">ADIS_2408</name>
</gene>
<keyword evidence="5 6" id="KW-0560">Oxidoreductase</keyword>
<evidence type="ECO:0000256" key="2">
    <source>
        <dbReference type="ARBA" id="ARBA00010790"/>
    </source>
</evidence>
<dbReference type="RefSeq" id="WP_010854545.1">
    <property type="nucleotide sequence ID" value="NZ_AQHR01000066.1"/>
</dbReference>
<dbReference type="AlphaFoldDB" id="R7ZSU7"/>
<evidence type="ECO:0000256" key="4">
    <source>
        <dbReference type="ARBA" id="ARBA00022827"/>
    </source>
</evidence>
<proteinExistence type="inferred from homology"/>
<dbReference type="STRING" id="1232681.ADIS_2408"/>
<comment type="cofactor">
    <cofactor evidence="1">
        <name>FAD</name>
        <dbReference type="ChEBI" id="CHEBI:57692"/>
    </cofactor>
</comment>
<dbReference type="Gene3D" id="3.40.50.1820">
    <property type="entry name" value="alpha/beta hydrolase"/>
    <property type="match status" value="1"/>
</dbReference>
<keyword evidence="7" id="KW-1185">Reference proteome</keyword>
<dbReference type="SUPFAM" id="SSF53474">
    <property type="entry name" value="alpha/beta-Hydrolases"/>
    <property type="match status" value="1"/>
</dbReference>
<dbReference type="EC" id="1.1.3.6" evidence="6"/>
<comment type="similarity">
    <text evidence="2">Belongs to the GMC oxidoreductase family.</text>
</comment>
<keyword evidence="3" id="KW-0285">Flavoprotein</keyword>
<evidence type="ECO:0000313" key="7">
    <source>
        <dbReference type="Proteomes" id="UP000013909"/>
    </source>
</evidence>
<comment type="caution">
    <text evidence="6">The sequence shown here is derived from an EMBL/GenBank/DDBJ whole genome shotgun (WGS) entry which is preliminary data.</text>
</comment>
<dbReference type="InterPro" id="IPR029058">
    <property type="entry name" value="AB_hydrolase_fold"/>
</dbReference>
<evidence type="ECO:0000256" key="1">
    <source>
        <dbReference type="ARBA" id="ARBA00001974"/>
    </source>
</evidence>
<protein>
    <submittedName>
        <fullName evidence="6">Cholesterol oxidase</fullName>
        <ecNumber evidence="6">1.1.3.6</ecNumber>
    </submittedName>
</protein>
<name>R7ZSU7_9BACT</name>
<dbReference type="PANTHER" id="PTHR47470">
    <property type="entry name" value="CHOLESTEROL OXIDASE"/>
    <property type="match status" value="1"/>
</dbReference>
<dbReference type="InterPro" id="IPR052542">
    <property type="entry name" value="Cholesterol_Oxidase"/>
</dbReference>
<dbReference type="EMBL" id="AQHR01000066">
    <property type="protein sequence ID" value="EON77098.1"/>
    <property type="molecule type" value="Genomic_DNA"/>
</dbReference>
<dbReference type="GO" id="GO:0016995">
    <property type="term" value="F:cholesterol oxidase activity"/>
    <property type="evidence" value="ECO:0007669"/>
    <property type="project" value="UniProtKB-EC"/>
</dbReference>
<dbReference type="OrthoDB" id="9787779at2"/>
<evidence type="ECO:0000313" key="6">
    <source>
        <dbReference type="EMBL" id="EON77098.1"/>
    </source>
</evidence>
<organism evidence="6 7">
    <name type="scientific">Lunatimonas lonarensis</name>
    <dbReference type="NCBI Taxonomy" id="1232681"/>
    <lineage>
        <taxon>Bacteria</taxon>
        <taxon>Pseudomonadati</taxon>
        <taxon>Bacteroidota</taxon>
        <taxon>Cytophagia</taxon>
        <taxon>Cytophagales</taxon>
        <taxon>Cyclobacteriaceae</taxon>
    </lineage>
</organism>
<evidence type="ECO:0000256" key="5">
    <source>
        <dbReference type="ARBA" id="ARBA00023002"/>
    </source>
</evidence>
<reference evidence="6 7" key="1">
    <citation type="submission" date="2013-02" db="EMBL/GenBank/DDBJ databases">
        <title>A novel strain isolated from Lonar lake, Maharashtra, India.</title>
        <authorList>
            <person name="Singh A."/>
        </authorList>
    </citation>
    <scope>NUCLEOTIDE SEQUENCE [LARGE SCALE GENOMIC DNA]</scope>
    <source>
        <strain evidence="6 7">AK24</strain>
    </source>
</reference>
<dbReference type="PATRIC" id="fig|1288963.3.peg.2401"/>
<evidence type="ECO:0000256" key="3">
    <source>
        <dbReference type="ARBA" id="ARBA00022630"/>
    </source>
</evidence>
<accession>R7ZSU7</accession>